<dbReference type="Proteomes" id="UP000193922">
    <property type="component" value="Unassembled WGS sequence"/>
</dbReference>
<evidence type="ECO:0000256" key="7">
    <source>
        <dbReference type="SAM" id="MobiDB-lite"/>
    </source>
</evidence>
<dbReference type="EMBL" id="MCFD01000006">
    <property type="protein sequence ID" value="ORX70136.1"/>
    <property type="molecule type" value="Genomic_DNA"/>
</dbReference>
<evidence type="ECO:0000256" key="5">
    <source>
        <dbReference type="ARBA" id="ARBA00023098"/>
    </source>
</evidence>
<sequence>MTDTEAEEQHTRVFGYDIPRWVSADTGISLAVKGVLAVSALLAVLVSSIVLYSIFYRLYVPQLLHESAVHMQYHKHNTSAVVDLVPAANYKLLSTSQAYSVALHLDVPTSEANEQLGNFMVTVELCDRSGTPVHTASRPAILPYRSSLVKVMQTAVRAVPLALGWMHEKTVLDVRLMEGMYDRRFAPITVARVALSRPVQVYKARIVIMAEFSGLRYWMFYWRTPTAVLFVALAVVWQLAFTAVAWSVLEAYTRSRQGQREEVGGMRSLTPSPAAQRIAETKAEASRKGEGVEIPELNVELVQDDGPSSAVVEEQMVPEADAGAGTSKSGSLRRRQAVPS</sequence>
<keyword evidence="2 8" id="KW-0812">Transmembrane</keyword>
<evidence type="ECO:0000313" key="9">
    <source>
        <dbReference type="EMBL" id="ORX70136.1"/>
    </source>
</evidence>
<dbReference type="Pfam" id="PF06775">
    <property type="entry name" value="Seipin"/>
    <property type="match status" value="1"/>
</dbReference>
<dbReference type="RefSeq" id="XP_040743774.1">
    <property type="nucleotide sequence ID" value="XM_040887464.1"/>
</dbReference>
<dbReference type="GeneID" id="63804112"/>
<comment type="subcellular location">
    <subcellularLocation>
        <location evidence="1">Endoplasmic reticulum membrane</location>
        <topology evidence="1">Multi-pass membrane protein</topology>
    </subcellularLocation>
</comment>
<evidence type="ECO:0000256" key="1">
    <source>
        <dbReference type="ARBA" id="ARBA00004477"/>
    </source>
</evidence>
<comment type="caution">
    <text evidence="9">The sequence shown here is derived from an EMBL/GenBank/DDBJ whole genome shotgun (WGS) entry which is preliminary data.</text>
</comment>
<dbReference type="InterPro" id="IPR009617">
    <property type="entry name" value="Seipin"/>
</dbReference>
<feature type="compositionally biased region" description="Basic residues" evidence="7">
    <location>
        <begin position="331"/>
        <end position="340"/>
    </location>
</feature>
<reference evidence="9 10" key="1">
    <citation type="submission" date="2016-07" db="EMBL/GenBank/DDBJ databases">
        <title>Pervasive Adenine N6-methylation of Active Genes in Fungi.</title>
        <authorList>
            <consortium name="DOE Joint Genome Institute"/>
            <person name="Mondo S.J."/>
            <person name="Dannebaum R.O."/>
            <person name="Kuo R.C."/>
            <person name="Labutti K."/>
            <person name="Haridas S."/>
            <person name="Kuo A."/>
            <person name="Salamov A."/>
            <person name="Ahrendt S.R."/>
            <person name="Lipzen A."/>
            <person name="Sullivan W."/>
            <person name="Andreopoulos W.B."/>
            <person name="Clum A."/>
            <person name="Lindquist E."/>
            <person name="Daum C."/>
            <person name="Ramamoorthy G.K."/>
            <person name="Gryganskyi A."/>
            <person name="Culley D."/>
            <person name="Magnuson J.K."/>
            <person name="James T.Y."/>
            <person name="O'Malley M.A."/>
            <person name="Stajich J.E."/>
            <person name="Spatafora J.W."/>
            <person name="Visel A."/>
            <person name="Grigoriev I.V."/>
        </authorList>
    </citation>
    <scope>NUCLEOTIDE SEQUENCE [LARGE SCALE GENOMIC DNA]</scope>
    <source>
        <strain evidence="9 10">ATCC 12442</strain>
    </source>
</reference>
<keyword evidence="5" id="KW-0443">Lipid metabolism</keyword>
<evidence type="ECO:0000256" key="3">
    <source>
        <dbReference type="ARBA" id="ARBA00022824"/>
    </source>
</evidence>
<dbReference type="GO" id="GO:0006629">
    <property type="term" value="P:lipid metabolic process"/>
    <property type="evidence" value="ECO:0007669"/>
    <property type="project" value="UniProtKB-KW"/>
</dbReference>
<evidence type="ECO:0000313" key="10">
    <source>
        <dbReference type="Proteomes" id="UP000193922"/>
    </source>
</evidence>
<evidence type="ECO:0000256" key="2">
    <source>
        <dbReference type="ARBA" id="ARBA00022692"/>
    </source>
</evidence>
<dbReference type="OrthoDB" id="3990054at2759"/>
<evidence type="ECO:0000256" key="6">
    <source>
        <dbReference type="ARBA" id="ARBA00023136"/>
    </source>
</evidence>
<dbReference type="STRING" id="61395.A0A1Y1WA78"/>
<dbReference type="GO" id="GO:0140042">
    <property type="term" value="P:lipid droplet formation"/>
    <property type="evidence" value="ECO:0007669"/>
    <property type="project" value="UniProtKB-ARBA"/>
</dbReference>
<accession>A0A1Y1WA78</accession>
<feature type="region of interest" description="Disordered" evidence="7">
    <location>
        <begin position="306"/>
        <end position="340"/>
    </location>
</feature>
<feature type="transmembrane region" description="Helical" evidence="8">
    <location>
        <begin position="227"/>
        <end position="249"/>
    </location>
</feature>
<dbReference type="CDD" id="cd23995">
    <property type="entry name" value="Seipin_BSCL2_like"/>
    <property type="match status" value="1"/>
</dbReference>
<gene>
    <name evidence="9" type="ORF">DL89DRAFT_267352</name>
</gene>
<keyword evidence="3" id="KW-0256">Endoplasmic reticulum</keyword>
<proteinExistence type="predicted"/>
<dbReference type="AlphaFoldDB" id="A0A1Y1WA78"/>
<feature type="transmembrane region" description="Helical" evidence="8">
    <location>
        <begin position="35"/>
        <end position="55"/>
    </location>
</feature>
<dbReference type="PANTHER" id="PTHR21212:SF0">
    <property type="entry name" value="SEIPIN"/>
    <property type="match status" value="1"/>
</dbReference>
<dbReference type="PANTHER" id="PTHR21212">
    <property type="entry name" value="BERNARDINELLI-SEIP CONGENITAL LIPODYSTROPHY 2 HOMOLOG BSCL2 PROTEIN"/>
    <property type="match status" value="1"/>
</dbReference>
<keyword evidence="10" id="KW-1185">Reference proteome</keyword>
<name>A0A1Y1WA78_9FUNG</name>
<protein>
    <submittedName>
        <fullName evidence="9">DUF1226-domain-containing protein</fullName>
    </submittedName>
</protein>
<organism evidence="9 10">
    <name type="scientific">Linderina pennispora</name>
    <dbReference type="NCBI Taxonomy" id="61395"/>
    <lineage>
        <taxon>Eukaryota</taxon>
        <taxon>Fungi</taxon>
        <taxon>Fungi incertae sedis</taxon>
        <taxon>Zoopagomycota</taxon>
        <taxon>Kickxellomycotina</taxon>
        <taxon>Kickxellomycetes</taxon>
        <taxon>Kickxellales</taxon>
        <taxon>Kickxellaceae</taxon>
        <taxon>Linderina</taxon>
    </lineage>
</organism>
<keyword evidence="4 8" id="KW-1133">Transmembrane helix</keyword>
<dbReference type="GO" id="GO:0005789">
    <property type="term" value="C:endoplasmic reticulum membrane"/>
    <property type="evidence" value="ECO:0007669"/>
    <property type="project" value="UniProtKB-SubCell"/>
</dbReference>
<keyword evidence="6 8" id="KW-0472">Membrane</keyword>
<evidence type="ECO:0000256" key="4">
    <source>
        <dbReference type="ARBA" id="ARBA00022989"/>
    </source>
</evidence>
<evidence type="ECO:0000256" key="8">
    <source>
        <dbReference type="SAM" id="Phobius"/>
    </source>
</evidence>